<dbReference type="Gene3D" id="3.30.565.10">
    <property type="entry name" value="Histidine kinase-like ATPase, C-terminal domain"/>
    <property type="match status" value="1"/>
</dbReference>
<dbReference type="InterPro" id="IPR011102">
    <property type="entry name" value="Sig_transdc_His_kinase_HWE"/>
</dbReference>
<accession>A0ABW2KU78</accession>
<dbReference type="SUPFAM" id="SSF55874">
    <property type="entry name" value="ATPase domain of HSP90 chaperone/DNA topoisomerase II/histidine kinase"/>
    <property type="match status" value="1"/>
</dbReference>
<keyword evidence="6 11" id="KW-0418">Kinase</keyword>
<keyword evidence="7" id="KW-0067">ATP-binding</keyword>
<keyword evidence="12" id="KW-1185">Reference proteome</keyword>
<evidence type="ECO:0000256" key="8">
    <source>
        <dbReference type="SAM" id="MobiDB-lite"/>
    </source>
</evidence>
<evidence type="ECO:0000259" key="10">
    <source>
        <dbReference type="PROSITE" id="PS50109"/>
    </source>
</evidence>
<keyword evidence="9" id="KW-0472">Membrane</keyword>
<organism evidence="11 12">
    <name type="scientific">Rhodocista pekingensis</name>
    <dbReference type="NCBI Taxonomy" id="201185"/>
    <lineage>
        <taxon>Bacteria</taxon>
        <taxon>Pseudomonadati</taxon>
        <taxon>Pseudomonadota</taxon>
        <taxon>Alphaproteobacteria</taxon>
        <taxon>Rhodospirillales</taxon>
        <taxon>Azospirillaceae</taxon>
        <taxon>Rhodocista</taxon>
    </lineage>
</organism>
<protein>
    <recommendedName>
        <fullName evidence="2">histidine kinase</fullName>
        <ecNumber evidence="2">2.7.13.3</ecNumber>
    </recommendedName>
</protein>
<name>A0ABW2KU78_9PROT</name>
<evidence type="ECO:0000313" key="11">
    <source>
        <dbReference type="EMBL" id="MFC7332717.1"/>
    </source>
</evidence>
<dbReference type="EC" id="2.7.13.3" evidence="2"/>
<keyword evidence="4 11" id="KW-0808">Transferase</keyword>
<dbReference type="CDD" id="cd12914">
    <property type="entry name" value="PDC1_DGC_like"/>
    <property type="match status" value="1"/>
</dbReference>
<evidence type="ECO:0000256" key="2">
    <source>
        <dbReference type="ARBA" id="ARBA00012438"/>
    </source>
</evidence>
<evidence type="ECO:0000256" key="3">
    <source>
        <dbReference type="ARBA" id="ARBA00022553"/>
    </source>
</evidence>
<dbReference type="InterPro" id="IPR003594">
    <property type="entry name" value="HATPase_dom"/>
</dbReference>
<feature type="region of interest" description="Disordered" evidence="8">
    <location>
        <begin position="235"/>
        <end position="257"/>
    </location>
</feature>
<dbReference type="EMBL" id="JBHTCM010000006">
    <property type="protein sequence ID" value="MFC7332717.1"/>
    <property type="molecule type" value="Genomic_DNA"/>
</dbReference>
<dbReference type="GO" id="GO:0004673">
    <property type="term" value="F:protein histidine kinase activity"/>
    <property type="evidence" value="ECO:0007669"/>
    <property type="project" value="UniProtKB-EC"/>
</dbReference>
<dbReference type="SMART" id="SM00387">
    <property type="entry name" value="HATPase_c"/>
    <property type="match status" value="1"/>
</dbReference>
<evidence type="ECO:0000256" key="1">
    <source>
        <dbReference type="ARBA" id="ARBA00000085"/>
    </source>
</evidence>
<feature type="domain" description="Histidine kinase" evidence="10">
    <location>
        <begin position="372"/>
        <end position="569"/>
    </location>
</feature>
<sequence>MAGRDGKSGPDGKDSLSATTLVGVAAGVVLLFVLAILLLVAREDRREMVAHAGRLAANTALLLAEQAGQLVAASEVVLDEAALLAGPPDAPIPATQAVHQELRRLVETWEHANSVYLLDPTGRSVVSSREFPVRPADSSGRLYVQRQIGRTAAGLPPALVIDRVERSVFTGTNLLILCKPLPGADGSLRGIVGLAVREEFFRNFYQQVDVGFGLAILLLGADRQVLVRHVQGADAGAEERTAPEESPAPPAPPPGGMLRLSTLGEGDRIYAEAPVRGRDLRVMVGLDATALEARWRERLRVYLLIAAIAAIGVSGLGLLALRWARREAEVRDRLEEANHLLEQRVGERTAELSESNGKLALALRDKEVLFREVHHRVKNNLQLVSSLLRLQAMRLPAELRQGFEDSLSRIQSMSLVHELLYRTNQPSRVDFADYLRRLAPTLAECFLPDPDRIAIEVVAEPLDLELDTAIPLGLLAGELITNALKHAFPDWRAGCITVRLERVAEADGVLLTIMDDGVGLRPGPTDAPADGGGLGMVLVQSLAAQVQATLSTRPGAPGTRHHVLLPAAVTGAD</sequence>
<dbReference type="InterPro" id="IPR005467">
    <property type="entry name" value="His_kinase_dom"/>
</dbReference>
<gene>
    <name evidence="11" type="ORF">ACFQPS_06045</name>
</gene>
<evidence type="ECO:0000256" key="7">
    <source>
        <dbReference type="ARBA" id="ARBA00022840"/>
    </source>
</evidence>
<dbReference type="Pfam" id="PF07568">
    <property type="entry name" value="HisKA_2"/>
    <property type="match status" value="1"/>
</dbReference>
<keyword evidence="9" id="KW-0812">Transmembrane</keyword>
<evidence type="ECO:0000256" key="5">
    <source>
        <dbReference type="ARBA" id="ARBA00022741"/>
    </source>
</evidence>
<dbReference type="PANTHER" id="PTHR41523:SF8">
    <property type="entry name" value="ETHYLENE RESPONSE SENSOR PROTEIN"/>
    <property type="match status" value="1"/>
</dbReference>
<dbReference type="InterPro" id="IPR011495">
    <property type="entry name" value="Sig_transdc_His_kin_sub2_dim/P"/>
</dbReference>
<comment type="catalytic activity">
    <reaction evidence="1">
        <text>ATP + protein L-histidine = ADP + protein N-phospho-L-histidine.</text>
        <dbReference type="EC" id="2.7.13.3"/>
    </reaction>
</comment>
<evidence type="ECO:0000256" key="6">
    <source>
        <dbReference type="ARBA" id="ARBA00022777"/>
    </source>
</evidence>
<dbReference type="SMART" id="SM00911">
    <property type="entry name" value="HWE_HK"/>
    <property type="match status" value="1"/>
</dbReference>
<evidence type="ECO:0000256" key="4">
    <source>
        <dbReference type="ARBA" id="ARBA00022679"/>
    </source>
</evidence>
<evidence type="ECO:0000256" key="9">
    <source>
        <dbReference type="SAM" id="Phobius"/>
    </source>
</evidence>
<feature type="transmembrane region" description="Helical" evidence="9">
    <location>
        <begin position="20"/>
        <end position="41"/>
    </location>
</feature>
<evidence type="ECO:0000313" key="12">
    <source>
        <dbReference type="Proteomes" id="UP001596456"/>
    </source>
</evidence>
<feature type="compositionally biased region" description="Pro residues" evidence="8">
    <location>
        <begin position="246"/>
        <end position="255"/>
    </location>
</feature>
<reference evidence="12" key="1">
    <citation type="journal article" date="2019" name="Int. J. Syst. Evol. Microbiol.">
        <title>The Global Catalogue of Microorganisms (GCM) 10K type strain sequencing project: providing services to taxonomists for standard genome sequencing and annotation.</title>
        <authorList>
            <consortium name="The Broad Institute Genomics Platform"/>
            <consortium name="The Broad Institute Genome Sequencing Center for Infectious Disease"/>
            <person name="Wu L."/>
            <person name="Ma J."/>
        </authorList>
    </citation>
    <scope>NUCLEOTIDE SEQUENCE [LARGE SCALE GENOMIC DNA]</scope>
    <source>
        <strain evidence="12">CGMCC 1.16275</strain>
    </source>
</reference>
<dbReference type="Gene3D" id="3.30.450.20">
    <property type="entry name" value="PAS domain"/>
    <property type="match status" value="3"/>
</dbReference>
<proteinExistence type="predicted"/>
<feature type="transmembrane region" description="Helical" evidence="9">
    <location>
        <begin position="301"/>
        <end position="324"/>
    </location>
</feature>
<keyword evidence="3" id="KW-0597">Phosphoprotein</keyword>
<keyword evidence="5" id="KW-0547">Nucleotide-binding</keyword>
<dbReference type="PROSITE" id="PS50109">
    <property type="entry name" value="HIS_KIN"/>
    <property type="match status" value="1"/>
</dbReference>
<dbReference type="RefSeq" id="WP_377357305.1">
    <property type="nucleotide sequence ID" value="NZ_JBHTCM010000006.1"/>
</dbReference>
<dbReference type="Proteomes" id="UP001596456">
    <property type="component" value="Unassembled WGS sequence"/>
</dbReference>
<dbReference type="Pfam" id="PF02518">
    <property type="entry name" value="HATPase_c"/>
    <property type="match status" value="1"/>
</dbReference>
<dbReference type="PANTHER" id="PTHR41523">
    <property type="entry name" value="TWO-COMPONENT SYSTEM SENSOR PROTEIN"/>
    <property type="match status" value="1"/>
</dbReference>
<comment type="caution">
    <text evidence="11">The sequence shown here is derived from an EMBL/GenBank/DDBJ whole genome shotgun (WGS) entry which is preliminary data.</text>
</comment>
<dbReference type="CDD" id="cd12915">
    <property type="entry name" value="PDC2_DGC_like"/>
    <property type="match status" value="1"/>
</dbReference>
<dbReference type="InterPro" id="IPR036890">
    <property type="entry name" value="HATPase_C_sf"/>
</dbReference>
<keyword evidence="9" id="KW-1133">Transmembrane helix</keyword>